<evidence type="ECO:0000313" key="10">
    <source>
        <dbReference type="Proteomes" id="UP001652623"/>
    </source>
</evidence>
<dbReference type="InterPro" id="IPR036388">
    <property type="entry name" value="WH-like_DNA-bd_sf"/>
</dbReference>
<keyword evidence="2" id="KW-0677">Repeat</keyword>
<dbReference type="GeneID" id="107422402"/>
<dbReference type="Gene3D" id="1.20.5.4130">
    <property type="match status" value="1"/>
</dbReference>
<keyword evidence="4" id="KW-0611">Plant defense</keyword>
<dbReference type="RefSeq" id="XP_048333625.2">
    <property type="nucleotide sequence ID" value="XM_048477668.2"/>
</dbReference>
<sequence length="1109" mass="126321">MAELETFSIADRIVGKLASVAVRELAIFSGMEDQISELVGTISTIKDVLLDAEEQQVDNHQIKSWLERVEDVVYDADDFVDYFSTEAMAKLLQVRTFFSWPSQLVLRHKMGRRIKQINGKLHAIDSDRNRMDLDLGVFYEEPLVVTKSSYRAHAFVSQGEVFGRERDREAILKLLLDPKVEEEENVCAVAIVGLAGVGKTTLAQFVYNDDKVRRHFDLRMWVSVSQDFDVGLLVEKIIKSAYDVNTENLEMDQLQKELRKIINGKRYLLVLDAVWNVDGESWLNLKRLLSDGAQGGRIIITTRYLAAATVASKMEPYFLQMLDEDASWALFEEVAFKKGQGPKTPNIVAIGKDIVNKCGGNPLTIRTIGSMLYFKDSEREWYSFSKMEFTRVPQQENGIIQTLKLSFDSLPSHLKHCFAYCRIFPKECEIDVQTLINLWMAQGFIYSSEPRRCMEDIGYGYFKQLTWRSFFQDIQRDKHGIITKCKMHGLIHDLAILVAGKRCSMLSLNKDNIDTKAHHLSFNFHLDSHWQIPTSLVQAKRTRTILLSNQSQQWETEGRSSKSICGNMVLGCKTLRVLDLHNSGINIVPPSIGKLKYLRYLDLSRNINIKTLPSSITKLYHLQTLKLNCCQRLKELPRDIKKLINLRNLEIDGCYGLTHMPCGLGQLTDLRTLSEFLLSKRKDLDSRHKGGLDELKNLNNLRGELRIKNLRHGADYEVANLEKKRLKSLILIWDNDGEAMKAVANGYVQCSKQEGKVDSYLMSLNGLKPHISLKELSLSAYGGIQFPDWFSSLTNLVRLSLWGCKKCQYIPPLHQFSSLQVLTLGELTNLEYVSEYENNLLSSTETLPSLRELRLTGLPNLRGWWRFEKKEGVDDISSSTKATILSTAESYQPIFPCLSKLSIENCPELDSMPHYPYLDEVLQLNNSSVKPLQQTMAMSMAGQQIPTTTDEASSSTISHASVPSTSTFFPLSKLRNLCLVDIMELDISNGDVIIWEAFESLKFLTFDHLPQLETLPEGLQEVNSLQELHIRRCNNLKAIPDWIIKLKSLKKLAIRLLPNLTSLPVELYGHTSSQKLEIEDCPKIAQKANHVQDLIMKFLTTSEPLRIMQ</sequence>
<evidence type="ECO:0000256" key="2">
    <source>
        <dbReference type="ARBA" id="ARBA00022737"/>
    </source>
</evidence>
<evidence type="ECO:0000256" key="3">
    <source>
        <dbReference type="ARBA" id="ARBA00022741"/>
    </source>
</evidence>
<evidence type="ECO:0000256" key="1">
    <source>
        <dbReference type="ARBA" id="ARBA00022614"/>
    </source>
</evidence>
<dbReference type="InterPro" id="IPR058922">
    <property type="entry name" value="WHD_DRP"/>
</dbReference>
<dbReference type="SUPFAM" id="SSF52058">
    <property type="entry name" value="L domain-like"/>
    <property type="match status" value="2"/>
</dbReference>
<evidence type="ECO:0000259" key="7">
    <source>
        <dbReference type="Pfam" id="PF18052"/>
    </source>
</evidence>
<dbReference type="Pfam" id="PF25019">
    <property type="entry name" value="LRR_R13L1-DRL21"/>
    <property type="match status" value="1"/>
</dbReference>
<dbReference type="Pfam" id="PF00931">
    <property type="entry name" value="NB-ARC"/>
    <property type="match status" value="1"/>
</dbReference>
<dbReference type="SUPFAM" id="SSF52540">
    <property type="entry name" value="P-loop containing nucleoside triphosphate hydrolases"/>
    <property type="match status" value="1"/>
</dbReference>
<organism evidence="10 11">
    <name type="scientific">Ziziphus jujuba</name>
    <name type="common">Chinese jujube</name>
    <name type="synonym">Ziziphus sativa</name>
    <dbReference type="NCBI Taxonomy" id="326968"/>
    <lineage>
        <taxon>Eukaryota</taxon>
        <taxon>Viridiplantae</taxon>
        <taxon>Streptophyta</taxon>
        <taxon>Embryophyta</taxon>
        <taxon>Tracheophyta</taxon>
        <taxon>Spermatophyta</taxon>
        <taxon>Magnoliopsida</taxon>
        <taxon>eudicotyledons</taxon>
        <taxon>Gunneridae</taxon>
        <taxon>Pentapetalae</taxon>
        <taxon>rosids</taxon>
        <taxon>fabids</taxon>
        <taxon>Rosales</taxon>
        <taxon>Rhamnaceae</taxon>
        <taxon>Paliureae</taxon>
        <taxon>Ziziphus</taxon>
    </lineage>
</organism>
<feature type="domain" description="Disease resistance N-terminal" evidence="7">
    <location>
        <begin position="13"/>
        <end position="90"/>
    </location>
</feature>
<feature type="domain" description="NB-ARC" evidence="6">
    <location>
        <begin position="181"/>
        <end position="338"/>
    </location>
</feature>
<dbReference type="Gene3D" id="3.80.10.10">
    <property type="entry name" value="Ribonuclease Inhibitor"/>
    <property type="match status" value="3"/>
</dbReference>
<name>A0ABM3IQV3_ZIZJJ</name>
<dbReference type="Gene3D" id="1.10.10.10">
    <property type="entry name" value="Winged helix-like DNA-binding domain superfamily/Winged helix DNA-binding domain"/>
    <property type="match status" value="1"/>
</dbReference>
<evidence type="ECO:0000313" key="11">
    <source>
        <dbReference type="RefSeq" id="XP_048333625.2"/>
    </source>
</evidence>
<protein>
    <submittedName>
        <fullName evidence="11">Disease resistance protein RGA1 isoform X1</fullName>
    </submittedName>
</protein>
<dbReference type="Pfam" id="PF23559">
    <property type="entry name" value="WHD_DRP"/>
    <property type="match status" value="1"/>
</dbReference>
<keyword evidence="3" id="KW-0547">Nucleotide-binding</keyword>
<dbReference type="InterPro" id="IPR027417">
    <property type="entry name" value="P-loop_NTPase"/>
</dbReference>
<keyword evidence="1" id="KW-0433">Leucine-rich repeat</keyword>
<accession>A0ABM3IQV3</accession>
<dbReference type="Proteomes" id="UP001652623">
    <property type="component" value="Chromosome 3"/>
</dbReference>
<dbReference type="InterPro" id="IPR001611">
    <property type="entry name" value="Leu-rich_rpt"/>
</dbReference>
<proteinExistence type="predicted"/>
<keyword evidence="5" id="KW-0067">ATP-binding</keyword>
<feature type="domain" description="R13L1/DRL21-like LRR repeat region" evidence="9">
    <location>
        <begin position="692"/>
        <end position="826"/>
    </location>
</feature>
<reference evidence="11" key="1">
    <citation type="submission" date="2025-08" db="UniProtKB">
        <authorList>
            <consortium name="RefSeq"/>
        </authorList>
    </citation>
    <scope>IDENTIFICATION</scope>
    <source>
        <tissue evidence="11">Seedling</tissue>
    </source>
</reference>
<dbReference type="Gene3D" id="3.40.50.300">
    <property type="entry name" value="P-loop containing nucleotide triphosphate hydrolases"/>
    <property type="match status" value="1"/>
</dbReference>
<dbReference type="Pfam" id="PF18052">
    <property type="entry name" value="Rx_N"/>
    <property type="match status" value="1"/>
</dbReference>
<keyword evidence="10" id="KW-1185">Reference proteome</keyword>
<evidence type="ECO:0000259" key="6">
    <source>
        <dbReference type="Pfam" id="PF00931"/>
    </source>
</evidence>
<dbReference type="InterPro" id="IPR056789">
    <property type="entry name" value="LRR_R13L1-DRL21"/>
</dbReference>
<evidence type="ECO:0000259" key="8">
    <source>
        <dbReference type="Pfam" id="PF23559"/>
    </source>
</evidence>
<dbReference type="PRINTS" id="PR00364">
    <property type="entry name" value="DISEASERSIST"/>
</dbReference>
<dbReference type="InterPro" id="IPR032675">
    <property type="entry name" value="LRR_dom_sf"/>
</dbReference>
<feature type="domain" description="Disease resistance protein winged helix" evidence="8">
    <location>
        <begin position="423"/>
        <end position="495"/>
    </location>
</feature>
<dbReference type="Pfam" id="PF13855">
    <property type="entry name" value="LRR_8"/>
    <property type="match status" value="1"/>
</dbReference>
<evidence type="ECO:0000259" key="9">
    <source>
        <dbReference type="Pfam" id="PF25019"/>
    </source>
</evidence>
<evidence type="ECO:0000256" key="5">
    <source>
        <dbReference type="ARBA" id="ARBA00022840"/>
    </source>
</evidence>
<dbReference type="InterPro" id="IPR041118">
    <property type="entry name" value="Rx_N"/>
</dbReference>
<gene>
    <name evidence="11" type="primary">LOC107422402</name>
</gene>
<dbReference type="PANTHER" id="PTHR36766">
    <property type="entry name" value="PLANT BROAD-SPECTRUM MILDEW RESISTANCE PROTEIN RPW8"/>
    <property type="match status" value="1"/>
</dbReference>
<evidence type="ECO:0000256" key="4">
    <source>
        <dbReference type="ARBA" id="ARBA00022821"/>
    </source>
</evidence>
<dbReference type="PANTHER" id="PTHR36766:SF38">
    <property type="entry name" value="DISEASE RESISTANCE PROTEIN RGA3"/>
    <property type="match status" value="1"/>
</dbReference>
<dbReference type="InterPro" id="IPR002182">
    <property type="entry name" value="NB-ARC"/>
</dbReference>